<comment type="caution">
    <text evidence="3">The sequence shown here is derived from an EMBL/GenBank/DDBJ whole genome shotgun (WGS) entry which is preliminary data.</text>
</comment>
<organism evidence="3 4">
    <name type="scientific">Lentzea miocenica</name>
    <dbReference type="NCBI Taxonomy" id="3095431"/>
    <lineage>
        <taxon>Bacteria</taxon>
        <taxon>Bacillati</taxon>
        <taxon>Actinomycetota</taxon>
        <taxon>Actinomycetes</taxon>
        <taxon>Pseudonocardiales</taxon>
        <taxon>Pseudonocardiaceae</taxon>
        <taxon>Lentzea</taxon>
    </lineage>
</organism>
<keyword evidence="4" id="KW-1185">Reference proteome</keyword>
<dbReference type="InterPro" id="IPR028994">
    <property type="entry name" value="Integrin_alpha_N"/>
</dbReference>
<reference evidence="3 4" key="2">
    <citation type="submission" date="2023-11" db="EMBL/GenBank/DDBJ databases">
        <authorList>
            <person name="Lara A.C."/>
            <person name="Chronakova A."/>
        </authorList>
    </citation>
    <scope>NUCLEOTIDE SEQUENCE [LARGE SCALE GENOMIC DNA]</scope>
    <source>
        <strain evidence="3 4">BCCO 10_0856</strain>
    </source>
</reference>
<dbReference type="Proteomes" id="UP001285521">
    <property type="component" value="Unassembled WGS sequence"/>
</dbReference>
<protein>
    <submittedName>
        <fullName evidence="3">VCBS repeat-containing protein</fullName>
    </submittedName>
</protein>
<evidence type="ECO:0000313" key="4">
    <source>
        <dbReference type="Proteomes" id="UP001285521"/>
    </source>
</evidence>
<dbReference type="InterPro" id="IPR013517">
    <property type="entry name" value="FG-GAP"/>
</dbReference>
<evidence type="ECO:0000313" key="3">
    <source>
        <dbReference type="EMBL" id="MDX8029763.1"/>
    </source>
</evidence>
<accession>A0ABU4SV30</accession>
<sequence length="439" mass="46593">MRTAAKRLVLGLATVALVTSSTTALQPVASAAECPIPLPPRDLNVTKKVYEVGKRYLVSPKVMLAGFETGWVESHMNNLDCGDRDSLGVFQQRPSQGWGTPEQIRNVDYAATQFFTRAVNVDRANPGYTAGQIAQAVQISGHPERYDQFEATARQLLAEVATTSGRGDRIGDVSGDGYADLTALKSDGTLHYFPNNINSNPGGKPFTSSSQIGVGFGPFQWVRSGDVSGDGFADLIGVQTDGSLHYFPNNINTNPGGRPYTNGINIGSGFQVFNNILLADVSGDGYADLLATKSDGTLHYFPNNINSNPGGRPYTTSTEIGVGFQSFTMLRAGDVSGDGYADLIGIQGDGSLHYLPNNINSNPGGRPYGDSINIGGGFLPFNEIITGDLSGDGYADLMARKPDGTLHYFPNNINSNAGGRPYTTSTQIGVGFTMFSAVV</sequence>
<dbReference type="Pfam" id="PF13517">
    <property type="entry name" value="FG-GAP_3"/>
    <property type="match status" value="1"/>
</dbReference>
<name>A0ABU4SV30_9PSEU</name>
<reference evidence="3 4" key="1">
    <citation type="submission" date="2023-11" db="EMBL/GenBank/DDBJ databases">
        <title>Lentzea sokolovensis, sp. nov., Lentzea kristufkii, sp. nov., and Lentzea miocenensis, sp. nov., rare actinobacteria from Sokolov Coal Basin, Miocene lacustrine sediment, Czech Republic.</title>
        <authorList>
            <person name="Lara A."/>
            <person name="Kotroba L."/>
            <person name="Nouioui I."/>
            <person name="Neumann-Schaal M."/>
            <person name="Mast Y."/>
            <person name="Chronakova A."/>
        </authorList>
    </citation>
    <scope>NUCLEOTIDE SEQUENCE [LARGE SCALE GENOMIC DNA]</scope>
    <source>
        <strain evidence="3 4">BCCO 10_0856</strain>
    </source>
</reference>
<feature type="signal peptide" evidence="2">
    <location>
        <begin position="1"/>
        <end position="24"/>
    </location>
</feature>
<evidence type="ECO:0000256" key="1">
    <source>
        <dbReference type="ARBA" id="ARBA00022729"/>
    </source>
</evidence>
<dbReference type="Gene3D" id="2.130.10.130">
    <property type="entry name" value="Integrin alpha, N-terminal"/>
    <property type="match status" value="1"/>
</dbReference>
<dbReference type="SUPFAM" id="SSF69318">
    <property type="entry name" value="Integrin alpha N-terminal domain"/>
    <property type="match status" value="1"/>
</dbReference>
<dbReference type="RefSeq" id="WP_319964771.1">
    <property type="nucleotide sequence ID" value="NZ_JAXAVW010000004.1"/>
</dbReference>
<keyword evidence="1 2" id="KW-0732">Signal</keyword>
<gene>
    <name evidence="3" type="ORF">SK803_06045</name>
</gene>
<proteinExistence type="predicted"/>
<dbReference type="PANTHER" id="PTHR44103">
    <property type="entry name" value="PROPROTEIN CONVERTASE P"/>
    <property type="match status" value="1"/>
</dbReference>
<evidence type="ECO:0000256" key="2">
    <source>
        <dbReference type="SAM" id="SignalP"/>
    </source>
</evidence>
<feature type="chain" id="PRO_5047180224" evidence="2">
    <location>
        <begin position="25"/>
        <end position="439"/>
    </location>
</feature>
<dbReference type="PANTHER" id="PTHR44103:SF1">
    <property type="entry name" value="PROPROTEIN CONVERTASE P"/>
    <property type="match status" value="1"/>
</dbReference>
<dbReference type="EMBL" id="JAXAVW010000004">
    <property type="protein sequence ID" value="MDX8029763.1"/>
    <property type="molecule type" value="Genomic_DNA"/>
</dbReference>